<reference evidence="1" key="1">
    <citation type="submission" date="2020-11" db="EMBL/GenBank/DDBJ databases">
        <title>Adaptations for nitrogen fixation in a non-lichenized fungal sporocarp promotes dispersal by wood-feeding termites.</title>
        <authorList>
            <consortium name="DOE Joint Genome Institute"/>
            <person name="Koch R.A."/>
            <person name="Yoon G."/>
            <person name="Arayal U."/>
            <person name="Lail K."/>
            <person name="Amirebrahimi M."/>
            <person name="Labutti K."/>
            <person name="Lipzen A."/>
            <person name="Riley R."/>
            <person name="Barry K."/>
            <person name="Henrissat B."/>
            <person name="Grigoriev I.V."/>
            <person name="Herr J.R."/>
            <person name="Aime M.C."/>
        </authorList>
    </citation>
    <scope>NUCLEOTIDE SEQUENCE</scope>
    <source>
        <strain evidence="1">MCA 3950</strain>
    </source>
</reference>
<keyword evidence="2" id="KW-1185">Reference proteome</keyword>
<dbReference type="GeneID" id="66102547"/>
<dbReference type="EMBL" id="MU250541">
    <property type="protein sequence ID" value="KAG7444147.1"/>
    <property type="molecule type" value="Genomic_DNA"/>
</dbReference>
<evidence type="ECO:0000313" key="2">
    <source>
        <dbReference type="Proteomes" id="UP000812287"/>
    </source>
</evidence>
<comment type="caution">
    <text evidence="1">The sequence shown here is derived from an EMBL/GenBank/DDBJ whole genome shotgun (WGS) entry which is preliminary data.</text>
</comment>
<gene>
    <name evidence="1" type="ORF">BT62DRAFT_254068</name>
</gene>
<dbReference type="Proteomes" id="UP000812287">
    <property type="component" value="Unassembled WGS sequence"/>
</dbReference>
<dbReference type="OrthoDB" id="2943306at2759"/>
<dbReference type="AlphaFoldDB" id="A0A9P7VPC3"/>
<protein>
    <submittedName>
        <fullName evidence="1">Uncharacterized protein</fullName>
    </submittedName>
</protein>
<name>A0A9P7VPC3_9AGAR</name>
<accession>A0A9P7VPC3</accession>
<proteinExistence type="predicted"/>
<organism evidence="1 2">
    <name type="scientific">Guyanagaster necrorhizus</name>
    <dbReference type="NCBI Taxonomy" id="856835"/>
    <lineage>
        <taxon>Eukaryota</taxon>
        <taxon>Fungi</taxon>
        <taxon>Dikarya</taxon>
        <taxon>Basidiomycota</taxon>
        <taxon>Agaricomycotina</taxon>
        <taxon>Agaricomycetes</taxon>
        <taxon>Agaricomycetidae</taxon>
        <taxon>Agaricales</taxon>
        <taxon>Marasmiineae</taxon>
        <taxon>Physalacriaceae</taxon>
        <taxon>Guyanagaster</taxon>
    </lineage>
</organism>
<evidence type="ECO:0000313" key="1">
    <source>
        <dbReference type="EMBL" id="KAG7444147.1"/>
    </source>
</evidence>
<sequence>MIFSLDSAVLVVASFRAILPHILRYQVGRAPEGCMQIISADSFPWTAIQEISRSLKPSPCQWVYVLLDLEDDYGINYYLQHHVKDDILWQRTPLGLAMEHFWSLIKLNQEEGFTDGVFVMGVMPVATTDGIILGNISFHPEFCWLCGPSNPVVSVAMDKMGFESNSLLKTFGEVYTDGYHCSLSILR</sequence>
<dbReference type="RefSeq" id="XP_043037647.1">
    <property type="nucleotide sequence ID" value="XM_043180251.1"/>
</dbReference>